<keyword evidence="1" id="KW-0378">Hydrolase</keyword>
<dbReference type="InterPro" id="IPR036412">
    <property type="entry name" value="HAD-like_sf"/>
</dbReference>
<gene>
    <name evidence="1" type="ORF">LKD31_02210</name>
</gene>
<dbReference type="InterPro" id="IPR000150">
    <property type="entry name" value="Cof"/>
</dbReference>
<dbReference type="PROSITE" id="PS01229">
    <property type="entry name" value="COF_2"/>
    <property type="match status" value="1"/>
</dbReference>
<dbReference type="NCBIfam" id="TIGR01484">
    <property type="entry name" value="HAD-SF-IIB"/>
    <property type="match status" value="1"/>
</dbReference>
<reference evidence="1" key="1">
    <citation type="submission" date="2021-10" db="EMBL/GenBank/DDBJ databases">
        <title>Anaerobic single-cell dispensing facilitates the cultivation of human gut bacteria.</title>
        <authorList>
            <person name="Afrizal A."/>
        </authorList>
    </citation>
    <scope>NUCLEOTIDE SEQUENCE</scope>
    <source>
        <strain evidence="1">CLA-AA-H250</strain>
    </source>
</reference>
<dbReference type="AlphaFoldDB" id="A0AAE3AKG3"/>
<dbReference type="GO" id="GO:0005829">
    <property type="term" value="C:cytosol"/>
    <property type="evidence" value="ECO:0007669"/>
    <property type="project" value="TreeGrafter"/>
</dbReference>
<dbReference type="InterPro" id="IPR023214">
    <property type="entry name" value="HAD_sf"/>
</dbReference>
<dbReference type="GO" id="GO:0000287">
    <property type="term" value="F:magnesium ion binding"/>
    <property type="evidence" value="ECO:0007669"/>
    <property type="project" value="TreeGrafter"/>
</dbReference>
<dbReference type="GO" id="GO:0016791">
    <property type="term" value="F:phosphatase activity"/>
    <property type="evidence" value="ECO:0007669"/>
    <property type="project" value="TreeGrafter"/>
</dbReference>
<name>A0AAE3AKG3_9FIRM</name>
<accession>A0AAE3AKG3</accession>
<comment type="caution">
    <text evidence="1">The sequence shown here is derived from an EMBL/GenBank/DDBJ whole genome shotgun (WGS) entry which is preliminary data.</text>
</comment>
<dbReference type="PANTHER" id="PTHR10000">
    <property type="entry name" value="PHOSPHOSERINE PHOSPHATASE"/>
    <property type="match status" value="1"/>
</dbReference>
<dbReference type="NCBIfam" id="TIGR00099">
    <property type="entry name" value="Cof-subfamily"/>
    <property type="match status" value="1"/>
</dbReference>
<dbReference type="EMBL" id="JAJEQC010000001">
    <property type="protein sequence ID" value="MCC2135831.1"/>
    <property type="molecule type" value="Genomic_DNA"/>
</dbReference>
<dbReference type="Pfam" id="PF08282">
    <property type="entry name" value="Hydrolase_3"/>
    <property type="match status" value="1"/>
</dbReference>
<organism evidence="1 2">
    <name type="scientific">Hominenteromicrobium mulieris</name>
    <dbReference type="NCBI Taxonomy" id="2885357"/>
    <lineage>
        <taxon>Bacteria</taxon>
        <taxon>Bacillati</taxon>
        <taxon>Bacillota</taxon>
        <taxon>Clostridia</taxon>
        <taxon>Eubacteriales</taxon>
        <taxon>Oscillospiraceae</taxon>
        <taxon>Hominenteromicrobium</taxon>
    </lineage>
</organism>
<dbReference type="Proteomes" id="UP001199424">
    <property type="component" value="Unassembled WGS sequence"/>
</dbReference>
<dbReference type="InterPro" id="IPR006379">
    <property type="entry name" value="HAD-SF_hydro_IIB"/>
</dbReference>
<dbReference type="PANTHER" id="PTHR10000:SF25">
    <property type="entry name" value="PHOSPHATASE YKRA-RELATED"/>
    <property type="match status" value="1"/>
</dbReference>
<evidence type="ECO:0000313" key="2">
    <source>
        <dbReference type="Proteomes" id="UP001199424"/>
    </source>
</evidence>
<dbReference type="SFLD" id="SFLDG01140">
    <property type="entry name" value="C2.B:_Phosphomannomutase_and_P"/>
    <property type="match status" value="1"/>
</dbReference>
<dbReference type="Gene3D" id="3.30.1240.10">
    <property type="match status" value="1"/>
</dbReference>
<proteinExistence type="predicted"/>
<protein>
    <submittedName>
        <fullName evidence="1">Cof-type HAD-IIB family hydrolase</fullName>
    </submittedName>
</protein>
<evidence type="ECO:0000313" key="1">
    <source>
        <dbReference type="EMBL" id="MCC2135831.1"/>
    </source>
</evidence>
<keyword evidence="2" id="KW-1185">Reference proteome</keyword>
<dbReference type="Gene3D" id="3.40.50.1000">
    <property type="entry name" value="HAD superfamily/HAD-like"/>
    <property type="match status" value="1"/>
</dbReference>
<dbReference type="SUPFAM" id="SSF56784">
    <property type="entry name" value="HAD-like"/>
    <property type="match status" value="1"/>
</dbReference>
<dbReference type="RefSeq" id="WP_308448433.1">
    <property type="nucleotide sequence ID" value="NZ_JAJEQC010000001.1"/>
</dbReference>
<dbReference type="SFLD" id="SFLDS00003">
    <property type="entry name" value="Haloacid_Dehalogenase"/>
    <property type="match status" value="1"/>
</dbReference>
<sequence length="257" mass="28815">MSFRAIFFDIDGTLLGRDKRMPPSTLHALKKARENGVLLFVATGRVTPMTYFLRDYFDFDGFAAMTGQYCFDKNGKVLHTLAIDPEDIRLLMQLQKEEPFPCLIAEGRECFAATPAKHIEDHFLRHNLLSPPVYDILRADCHEVYQLMVYDPEIYLPRILPLKHVRITHAVGYCYDILPQNGGKQIGIPAMAAHYGIRNDEILVFGDGPNDVDMLRDVGFGVAMGNGCAKAKAAANYVTTDVDDDGIYRALKELGVI</sequence>